<evidence type="ECO:0000256" key="8">
    <source>
        <dbReference type="ARBA" id="ARBA00022801"/>
    </source>
</evidence>
<keyword evidence="7" id="KW-0227">DNA damage</keyword>
<reference evidence="13 14" key="1">
    <citation type="submission" date="2017-11" db="EMBL/GenBank/DDBJ databases">
        <title>Comparative genomic analysis of Holospora spp., intranuclear symbionts of paramecia.</title>
        <authorList>
            <person name="Garushyants S.K."/>
            <person name="Beliavskaya A."/>
            <person name="Malko D.B."/>
            <person name="Logacheva M.D."/>
            <person name="Rautian M.S."/>
            <person name="Gelfand M.S."/>
        </authorList>
    </citation>
    <scope>NUCLEOTIDE SEQUENCE [LARGE SCALE GENOMIC DNA]</scope>
    <source>
        <strain evidence="14">02AZ16</strain>
    </source>
</reference>
<organism evidence="13 14">
    <name type="scientific">Holospora curviuscula</name>
    <dbReference type="NCBI Taxonomy" id="1082868"/>
    <lineage>
        <taxon>Bacteria</taxon>
        <taxon>Pseudomonadati</taxon>
        <taxon>Pseudomonadota</taxon>
        <taxon>Alphaproteobacteria</taxon>
        <taxon>Holosporales</taxon>
        <taxon>Holosporaceae</taxon>
        <taxon>Holospora</taxon>
    </lineage>
</organism>
<evidence type="ECO:0000256" key="10">
    <source>
        <dbReference type="ARBA" id="ARBA00023014"/>
    </source>
</evidence>
<evidence type="ECO:0000313" key="13">
    <source>
        <dbReference type="EMBL" id="PPE05344.1"/>
    </source>
</evidence>
<dbReference type="Pfam" id="PF03167">
    <property type="entry name" value="UDG"/>
    <property type="match status" value="1"/>
</dbReference>
<keyword evidence="10" id="KW-0411">Iron-sulfur</keyword>
<evidence type="ECO:0000256" key="7">
    <source>
        <dbReference type="ARBA" id="ARBA00022763"/>
    </source>
</evidence>
<accession>A0A2S5RDG4</accession>
<proteinExistence type="inferred from homology"/>
<dbReference type="PANTHER" id="PTHR33693">
    <property type="entry name" value="TYPE-5 URACIL-DNA GLYCOSYLASE"/>
    <property type="match status" value="1"/>
</dbReference>
<dbReference type="GO" id="GO:0004844">
    <property type="term" value="F:uracil DNA N-glycosylase activity"/>
    <property type="evidence" value="ECO:0007669"/>
    <property type="project" value="UniProtKB-EC"/>
</dbReference>
<dbReference type="AlphaFoldDB" id="A0A2S5RDG4"/>
<dbReference type="Gene3D" id="3.40.470.10">
    <property type="entry name" value="Uracil-DNA glycosylase-like domain"/>
    <property type="match status" value="1"/>
</dbReference>
<evidence type="ECO:0000256" key="4">
    <source>
        <dbReference type="ARBA" id="ARBA00019403"/>
    </source>
</evidence>
<keyword evidence="11" id="KW-0234">DNA repair</keyword>
<evidence type="ECO:0000256" key="1">
    <source>
        <dbReference type="ARBA" id="ARBA00001400"/>
    </source>
</evidence>
<dbReference type="GO" id="GO:0051539">
    <property type="term" value="F:4 iron, 4 sulfur cluster binding"/>
    <property type="evidence" value="ECO:0007669"/>
    <property type="project" value="UniProtKB-KW"/>
</dbReference>
<evidence type="ECO:0000256" key="9">
    <source>
        <dbReference type="ARBA" id="ARBA00023004"/>
    </source>
</evidence>
<comment type="caution">
    <text evidence="13">The sequence shown here is derived from an EMBL/GenBank/DDBJ whole genome shotgun (WGS) entry which is preliminary data.</text>
</comment>
<evidence type="ECO:0000256" key="3">
    <source>
        <dbReference type="ARBA" id="ARBA00012030"/>
    </source>
</evidence>
<dbReference type="SUPFAM" id="SSF52141">
    <property type="entry name" value="Uracil-DNA glycosylase-like"/>
    <property type="match status" value="1"/>
</dbReference>
<dbReference type="SMART" id="SM00986">
    <property type="entry name" value="UDG"/>
    <property type="match status" value="1"/>
</dbReference>
<keyword evidence="6" id="KW-0479">Metal-binding</keyword>
<comment type="catalytic activity">
    <reaction evidence="1">
        <text>Hydrolyzes single-stranded DNA or mismatched double-stranded DNA and polynucleotides, releasing free uracil.</text>
        <dbReference type="EC" id="3.2.2.27"/>
    </reaction>
</comment>
<keyword evidence="5" id="KW-0004">4Fe-4S</keyword>
<evidence type="ECO:0000256" key="6">
    <source>
        <dbReference type="ARBA" id="ARBA00022723"/>
    </source>
</evidence>
<keyword evidence="14" id="KW-1185">Reference proteome</keyword>
<dbReference type="OrthoDB" id="5290748at2"/>
<evidence type="ECO:0000259" key="12">
    <source>
        <dbReference type="SMART" id="SM00986"/>
    </source>
</evidence>
<dbReference type="InterPro" id="IPR005273">
    <property type="entry name" value="Ura-DNA_glyco_family4"/>
</dbReference>
<dbReference type="CDD" id="cd10030">
    <property type="entry name" value="UDG-F4_TTUDGA_SPO1dp_like"/>
    <property type="match status" value="1"/>
</dbReference>
<evidence type="ECO:0000256" key="11">
    <source>
        <dbReference type="ARBA" id="ARBA00023204"/>
    </source>
</evidence>
<dbReference type="Proteomes" id="UP000239425">
    <property type="component" value="Unassembled WGS sequence"/>
</dbReference>
<name>A0A2S5RDG4_9PROT</name>
<sequence length="282" mass="32291">MLCGSRKVISKLPNLLWNNSSTYQARILPMYPSKTIKIQAAALLLWYRLQGVRTAYGVRDQESVKRNQYHEAEIHCPSQASLEMNLSVLYQEIKKFRGCALSASCLNTVFSDGNPRAPVMIVGEAPGAEEDRLAKPFVGLSGQVLDKMLWVLGWDRTSCYITNIIPWRPPFNRQPSAVEVDLCLPFVDRHIQIIKPKILLCVGSVACRALLRTQRNISVLQKSDLTYINPLNQDSIPVFAFYHPAYLLRSPGQKRVVWYHMLRMKRRLLETPEYRELCTNII</sequence>
<comment type="similarity">
    <text evidence="2">Belongs to the uracil-DNA glycosylase (UDG) superfamily. Type 4 (UDGa) family.</text>
</comment>
<dbReference type="NCBIfam" id="TIGR00758">
    <property type="entry name" value="UDG_fam4"/>
    <property type="match status" value="1"/>
</dbReference>
<dbReference type="InterPro" id="IPR036895">
    <property type="entry name" value="Uracil-DNA_glycosylase-like_sf"/>
</dbReference>
<feature type="domain" description="Uracil-DNA glycosylase-like" evidence="12">
    <location>
        <begin position="110"/>
        <end position="262"/>
    </location>
</feature>
<dbReference type="GO" id="GO:0006281">
    <property type="term" value="P:DNA repair"/>
    <property type="evidence" value="ECO:0007669"/>
    <property type="project" value="UniProtKB-KW"/>
</dbReference>
<evidence type="ECO:0000313" key="14">
    <source>
        <dbReference type="Proteomes" id="UP000239425"/>
    </source>
</evidence>
<protein>
    <recommendedName>
        <fullName evidence="4">Type-4 uracil-DNA glycosylase</fullName>
        <ecNumber evidence="3">3.2.2.27</ecNumber>
    </recommendedName>
</protein>
<dbReference type="InterPro" id="IPR005122">
    <property type="entry name" value="Uracil-DNA_glycosylase-like"/>
</dbReference>
<evidence type="ECO:0000256" key="5">
    <source>
        <dbReference type="ARBA" id="ARBA00022485"/>
    </source>
</evidence>
<keyword evidence="8" id="KW-0378">Hydrolase</keyword>
<dbReference type="EC" id="3.2.2.27" evidence="3"/>
<evidence type="ECO:0000256" key="2">
    <source>
        <dbReference type="ARBA" id="ARBA00006521"/>
    </source>
</evidence>
<dbReference type="SMART" id="SM00987">
    <property type="entry name" value="UreE_C"/>
    <property type="match status" value="1"/>
</dbReference>
<dbReference type="InterPro" id="IPR051536">
    <property type="entry name" value="UDG_Type-4/5"/>
</dbReference>
<dbReference type="GO" id="GO:0046872">
    <property type="term" value="F:metal ion binding"/>
    <property type="evidence" value="ECO:0007669"/>
    <property type="project" value="UniProtKB-KW"/>
</dbReference>
<keyword evidence="9" id="KW-0408">Iron</keyword>
<gene>
    <name evidence="13" type="ORF">HCUR_00303</name>
</gene>
<dbReference type="EMBL" id="PHHC01000065">
    <property type="protein sequence ID" value="PPE05344.1"/>
    <property type="molecule type" value="Genomic_DNA"/>
</dbReference>
<dbReference type="PANTHER" id="PTHR33693:SF1">
    <property type="entry name" value="TYPE-4 URACIL-DNA GLYCOSYLASE"/>
    <property type="match status" value="1"/>
</dbReference>